<evidence type="ECO:0000256" key="7">
    <source>
        <dbReference type="ARBA" id="ARBA00022741"/>
    </source>
</evidence>
<dbReference type="InterPro" id="IPR001697">
    <property type="entry name" value="Pyr_Knase"/>
</dbReference>
<dbReference type="GO" id="GO:0000287">
    <property type="term" value="F:magnesium ion binding"/>
    <property type="evidence" value="ECO:0007669"/>
    <property type="project" value="InterPro"/>
</dbReference>
<name>A0A4V1ITV9_9FUNG</name>
<dbReference type="Gene3D" id="2.40.33.10">
    <property type="entry name" value="PK beta-barrel domain-like"/>
    <property type="match status" value="1"/>
</dbReference>
<reference evidence="19 20" key="1">
    <citation type="journal article" date="2018" name="Nat. Microbiol.">
        <title>Leveraging single-cell genomics to expand the fungal tree of life.</title>
        <authorList>
            <person name="Ahrendt S.R."/>
            <person name="Quandt C.A."/>
            <person name="Ciobanu D."/>
            <person name="Clum A."/>
            <person name="Salamov A."/>
            <person name="Andreopoulos B."/>
            <person name="Cheng J.F."/>
            <person name="Woyke T."/>
            <person name="Pelin A."/>
            <person name="Henrissat B."/>
            <person name="Reynolds N.K."/>
            <person name="Benny G.L."/>
            <person name="Smith M.E."/>
            <person name="James T.Y."/>
            <person name="Grigoriev I.V."/>
        </authorList>
    </citation>
    <scope>NUCLEOTIDE SEQUENCE [LARGE SCALE GENOMIC DNA]</scope>
    <source>
        <strain evidence="19 20">ATCC 52028</strain>
    </source>
</reference>
<evidence type="ECO:0000256" key="10">
    <source>
        <dbReference type="ARBA" id="ARBA00022842"/>
    </source>
</evidence>
<evidence type="ECO:0000313" key="20">
    <source>
        <dbReference type="Proteomes" id="UP000274922"/>
    </source>
</evidence>
<dbReference type="Proteomes" id="UP000274922">
    <property type="component" value="Unassembled WGS sequence"/>
</dbReference>
<evidence type="ECO:0000256" key="3">
    <source>
        <dbReference type="ARBA" id="ARBA00008663"/>
    </source>
</evidence>
<proteinExistence type="inferred from homology"/>
<evidence type="ECO:0000256" key="8">
    <source>
        <dbReference type="ARBA" id="ARBA00022777"/>
    </source>
</evidence>
<evidence type="ECO:0000256" key="6">
    <source>
        <dbReference type="ARBA" id="ARBA00022723"/>
    </source>
</evidence>
<evidence type="ECO:0000256" key="2">
    <source>
        <dbReference type="ARBA" id="ARBA00004997"/>
    </source>
</evidence>
<reference evidence="18" key="2">
    <citation type="submission" date="2018-04" db="EMBL/GenBank/DDBJ databases">
        <title>Leveraging single-cell genomics to expand the Fungal Tree of Life.</title>
        <authorList>
            <consortium name="DOE Joint Genome Institute"/>
            <person name="Ahrendt S.R."/>
            <person name="Quandt C.A."/>
            <person name="Ciobanu D."/>
            <person name="Clum A."/>
            <person name="Salamov A."/>
            <person name="Andreopoulos B."/>
            <person name="Cheng J.-F."/>
            <person name="Woyke T."/>
            <person name="Pelin A."/>
            <person name="Henrissat B."/>
            <person name="Benny G.L."/>
            <person name="Smith M.E."/>
            <person name="James T.Y."/>
            <person name="Grigoriev I.V."/>
        </authorList>
    </citation>
    <scope>NUCLEOTIDE SEQUENCE</scope>
    <source>
        <strain evidence="18">ATCC 52028</strain>
    </source>
</reference>
<dbReference type="SUPFAM" id="SSF52935">
    <property type="entry name" value="PK C-terminal domain-like"/>
    <property type="match status" value="1"/>
</dbReference>
<dbReference type="NCBIfam" id="TIGR01064">
    <property type="entry name" value="pyruv_kin"/>
    <property type="match status" value="1"/>
</dbReference>
<dbReference type="PANTHER" id="PTHR11817">
    <property type="entry name" value="PYRUVATE KINASE"/>
    <property type="match status" value="1"/>
</dbReference>
<dbReference type="GO" id="GO:0016301">
    <property type="term" value="F:kinase activity"/>
    <property type="evidence" value="ECO:0007669"/>
    <property type="project" value="UniProtKB-KW"/>
</dbReference>
<dbReference type="SUPFAM" id="SSF50800">
    <property type="entry name" value="PK beta-barrel domain-like"/>
    <property type="match status" value="1"/>
</dbReference>
<comment type="cofactor">
    <cofactor evidence="1">
        <name>K(+)</name>
        <dbReference type="ChEBI" id="CHEBI:29103"/>
    </cofactor>
</comment>
<keyword evidence="9" id="KW-0067">ATP-binding</keyword>
<comment type="similarity">
    <text evidence="3 14">Belongs to the pyruvate kinase family.</text>
</comment>
<evidence type="ECO:0000259" key="15">
    <source>
        <dbReference type="Pfam" id="PF00224"/>
    </source>
</evidence>
<evidence type="ECO:0000256" key="1">
    <source>
        <dbReference type="ARBA" id="ARBA00001958"/>
    </source>
</evidence>
<dbReference type="InterPro" id="IPR040442">
    <property type="entry name" value="Pyrv_kinase-like_dom_sf"/>
</dbReference>
<dbReference type="EC" id="2.7.1.40" evidence="4 14"/>
<dbReference type="InterPro" id="IPR015806">
    <property type="entry name" value="Pyrv_Knase_insert_dom_sf"/>
</dbReference>
<keyword evidence="12 17" id="KW-0670">Pyruvate</keyword>
<dbReference type="Pfam" id="PF00224">
    <property type="entry name" value="PK"/>
    <property type="match status" value="1"/>
</dbReference>
<evidence type="ECO:0000256" key="12">
    <source>
        <dbReference type="ARBA" id="ARBA00023317"/>
    </source>
</evidence>
<keyword evidence="8 14" id="KW-0418">Kinase</keyword>
<comment type="catalytic activity">
    <reaction evidence="13 14">
        <text>pyruvate + ATP = phosphoenolpyruvate + ADP + H(+)</text>
        <dbReference type="Rhea" id="RHEA:18157"/>
        <dbReference type="ChEBI" id="CHEBI:15361"/>
        <dbReference type="ChEBI" id="CHEBI:15378"/>
        <dbReference type="ChEBI" id="CHEBI:30616"/>
        <dbReference type="ChEBI" id="CHEBI:58702"/>
        <dbReference type="ChEBI" id="CHEBI:456216"/>
        <dbReference type="EC" id="2.7.1.40"/>
    </reaction>
</comment>
<evidence type="ECO:0000313" key="18">
    <source>
        <dbReference type="EMBL" id="RKO98417.1"/>
    </source>
</evidence>
<dbReference type="SUPFAM" id="SSF51621">
    <property type="entry name" value="Phosphoenolpyruvate/pyruvate domain"/>
    <property type="match status" value="1"/>
</dbReference>
<evidence type="ECO:0000256" key="4">
    <source>
        <dbReference type="ARBA" id="ARBA00012142"/>
    </source>
</evidence>
<organism evidence="18 20">
    <name type="scientific">Caulochytrium protostelioides</name>
    <dbReference type="NCBI Taxonomy" id="1555241"/>
    <lineage>
        <taxon>Eukaryota</taxon>
        <taxon>Fungi</taxon>
        <taxon>Fungi incertae sedis</taxon>
        <taxon>Chytridiomycota</taxon>
        <taxon>Chytridiomycota incertae sedis</taxon>
        <taxon>Chytridiomycetes</taxon>
        <taxon>Caulochytriales</taxon>
        <taxon>Caulochytriaceae</taxon>
        <taxon>Caulochytrium</taxon>
    </lineage>
</organism>
<keyword evidence="10 14" id="KW-0460">Magnesium</keyword>
<dbReference type="InterPro" id="IPR015793">
    <property type="entry name" value="Pyrv_Knase_brl"/>
</dbReference>
<dbReference type="EMBL" id="ML009142">
    <property type="protein sequence ID" value="RKO97924.1"/>
    <property type="molecule type" value="Genomic_DNA"/>
</dbReference>
<evidence type="ECO:0000256" key="13">
    <source>
        <dbReference type="ARBA" id="ARBA00048152"/>
    </source>
</evidence>
<evidence type="ECO:0000259" key="16">
    <source>
        <dbReference type="Pfam" id="PF02887"/>
    </source>
</evidence>
<dbReference type="GO" id="GO:0030955">
    <property type="term" value="F:potassium ion binding"/>
    <property type="evidence" value="ECO:0007669"/>
    <property type="project" value="InterPro"/>
</dbReference>
<dbReference type="InterPro" id="IPR036918">
    <property type="entry name" value="Pyrv_Knase_C_sf"/>
</dbReference>
<evidence type="ECO:0000313" key="17">
    <source>
        <dbReference type="EMBL" id="RKO97924.1"/>
    </source>
</evidence>
<dbReference type="GO" id="GO:0004743">
    <property type="term" value="F:pyruvate kinase activity"/>
    <property type="evidence" value="ECO:0007669"/>
    <property type="project" value="UniProtKB-EC"/>
</dbReference>
<keyword evidence="6" id="KW-0479">Metal-binding</keyword>
<accession>A0A4V1ITV9</accession>
<dbReference type="InterPro" id="IPR015813">
    <property type="entry name" value="Pyrv/PenolPyrv_kinase-like_dom"/>
</dbReference>
<dbReference type="InterPro" id="IPR011037">
    <property type="entry name" value="Pyrv_Knase-like_insert_dom_sf"/>
</dbReference>
<dbReference type="UniPathway" id="UPA00109">
    <property type="reaction ID" value="UER00188"/>
</dbReference>
<keyword evidence="11 14" id="KW-0324">Glycolysis</keyword>
<comment type="pathway">
    <text evidence="2 14">Carbohydrate degradation; glycolysis; pyruvate from D-glyceraldehyde 3-phosphate: step 5/5.</text>
</comment>
<dbReference type="Proteomes" id="UP000268535">
    <property type="component" value="Unassembled WGS sequence"/>
</dbReference>
<dbReference type="Gene3D" id="3.40.1380.20">
    <property type="entry name" value="Pyruvate kinase, C-terminal domain"/>
    <property type="match status" value="1"/>
</dbReference>
<dbReference type="Pfam" id="PF02887">
    <property type="entry name" value="PK_C"/>
    <property type="match status" value="1"/>
</dbReference>
<evidence type="ECO:0000313" key="19">
    <source>
        <dbReference type="Proteomes" id="UP000268535"/>
    </source>
</evidence>
<dbReference type="OrthoDB" id="108365at2759"/>
<dbReference type="Gene3D" id="3.20.20.60">
    <property type="entry name" value="Phosphoenolpyruvate-binding domains"/>
    <property type="match status" value="1"/>
</dbReference>
<reference evidence="17" key="3">
    <citation type="submission" date="2018-08" db="EMBL/GenBank/DDBJ databases">
        <title>Leveraging single-cell genomics to expand the Fungal Tree of Life.</title>
        <authorList>
            <consortium name="DOE Joint Genome Institute"/>
            <person name="Ahrendt S.R."/>
            <person name="Quandt C.A."/>
            <person name="Ciobanu D."/>
            <person name="Clum A."/>
            <person name="Salamov A."/>
            <person name="Andreopoulos B."/>
            <person name="Cheng J.-F."/>
            <person name="Woyke T."/>
            <person name="Pelin A."/>
            <person name="Henrissat B."/>
            <person name="Reynolds N."/>
            <person name="Benny G.L."/>
            <person name="Smith M.E."/>
            <person name="James T.Y."/>
            <person name="Grigoriev I.V."/>
        </authorList>
    </citation>
    <scope>NUCLEOTIDE SEQUENCE</scope>
    <source>
        <strain evidence="17">ATCC 52028</strain>
    </source>
</reference>
<feature type="domain" description="Pyruvate kinase barrel" evidence="15">
    <location>
        <begin position="22"/>
        <end position="344"/>
    </location>
</feature>
<dbReference type="InterPro" id="IPR015795">
    <property type="entry name" value="Pyrv_Knase_C"/>
</dbReference>
<dbReference type="AlphaFoldDB" id="A0A4V1ITV9"/>
<evidence type="ECO:0000256" key="11">
    <source>
        <dbReference type="ARBA" id="ARBA00023152"/>
    </source>
</evidence>
<dbReference type="PRINTS" id="PR01050">
    <property type="entry name" value="PYRUVTKNASE"/>
</dbReference>
<feature type="domain" description="Pyruvate kinase C-terminal" evidence="16">
    <location>
        <begin position="379"/>
        <end position="480"/>
    </location>
</feature>
<dbReference type="STRING" id="1555241.A0A4V1ITV9"/>
<keyword evidence="5 14" id="KW-0808">Transferase</keyword>
<dbReference type="FunFam" id="2.40.33.10:FF:000001">
    <property type="entry name" value="Pyruvate kinase"/>
    <property type="match status" value="1"/>
</dbReference>
<keyword evidence="20" id="KW-1185">Reference proteome</keyword>
<sequence>MPSEVFRKHPAHFADPSPDILRTKIVCTIGPASCSKEMLTSLVKLGMNIARLNLSHCTHEFCDLVINNLREITAEEGNGMAGTEVAVWIDLNGPKVRSGRLRDGKPVFLNAGDEFLFVNDDVLGDQKQISTSYPGQLVNVGDRIYVDDGILSFEVLERLPTGVRTRVCNSGTLGENKGINFPQHSVDDLPAISAKDRTDLQYAIKAGVDFVSVSCIRNIEDVEEARLLLGNSRTKLLAKIENQHGLDNYASILKMAYGIVIDRGYLGAEVDVEVVTMAQKRMISEANLAGKPVMIANQMLESMRTNPRPARSEAADVANAVMDGVDGLILSGETAIGDFVLEAVTVARRVAYTAERNTNYLDHQTRIMRSIPKPVNVSESIASSAVLCARQVNAKVIVCITEVGGTARLVAKYRPMIPVVAATLDKQTARQLSLNFGLVPFHHEGNPDDVVDAALKYACSLGLCQSGDVAVITSGQVVGFLEGTTTKMQLVNVPEF</sequence>
<keyword evidence="7" id="KW-0547">Nucleotide-binding</keyword>
<protein>
    <recommendedName>
        <fullName evidence="4 14">Pyruvate kinase</fullName>
        <ecNumber evidence="4 14">2.7.1.40</ecNumber>
    </recommendedName>
</protein>
<dbReference type="GO" id="GO:0005524">
    <property type="term" value="F:ATP binding"/>
    <property type="evidence" value="ECO:0007669"/>
    <property type="project" value="UniProtKB-KW"/>
</dbReference>
<gene>
    <name evidence="17" type="ORF">CAUPRSCDRAFT_9733</name>
    <name evidence="18" type="ORF">CXG81DRAFT_28751</name>
</gene>
<evidence type="ECO:0000256" key="9">
    <source>
        <dbReference type="ARBA" id="ARBA00022840"/>
    </source>
</evidence>
<evidence type="ECO:0000256" key="14">
    <source>
        <dbReference type="RuleBase" id="RU000504"/>
    </source>
</evidence>
<evidence type="ECO:0000256" key="5">
    <source>
        <dbReference type="ARBA" id="ARBA00022679"/>
    </source>
</evidence>
<dbReference type="EMBL" id="ML014444">
    <property type="protein sequence ID" value="RKO98417.1"/>
    <property type="molecule type" value="Genomic_DNA"/>
</dbReference>